<dbReference type="RefSeq" id="WP_129725131.1">
    <property type="nucleotide sequence ID" value="NZ_LR215036.1"/>
</dbReference>
<keyword evidence="2" id="KW-1185">Reference proteome</keyword>
<evidence type="ECO:0000313" key="2">
    <source>
        <dbReference type="Proteomes" id="UP000290985"/>
    </source>
</evidence>
<accession>A0A449B111</accession>
<name>A0A449B111_9BACT</name>
<protein>
    <submittedName>
        <fullName evidence="1">Uncharacterized protein</fullName>
    </submittedName>
</protein>
<gene>
    <name evidence="1" type="ORF">NCTC10181_00122</name>
</gene>
<dbReference type="KEGG" id="mcit:NCTC10181_00122"/>
<dbReference type="AlphaFoldDB" id="A0A449B111"/>
<reference evidence="1 2" key="1">
    <citation type="submission" date="2019-01" db="EMBL/GenBank/DDBJ databases">
        <authorList>
            <consortium name="Pathogen Informatics"/>
        </authorList>
    </citation>
    <scope>NUCLEOTIDE SEQUENCE [LARGE SCALE GENOMIC DNA]</scope>
    <source>
        <strain evidence="1 2">NCTC10181</strain>
    </source>
</reference>
<proteinExistence type="predicted"/>
<sequence length="234" mass="28384">MDIEPSLEEKAYDKLCNFLNKYQIAKDYANFIFKNLIKNFYGNKNDYYDLLIITIDKLIFKIESFQLENNFNKKDYINILSSIFWHKNLSLSEVGSLEYQGHLFKEIIETLNLDFSFNTLRQILEILEDNFKNQYVKKYFEKYETRLINYENLIDIVNNDLKLKGFKSPYIDMAYDLKNNDDFKTKYKIYFEVYKNKPPYPVKWLWGNNQREIILHFLKKDLKKHSNNTVKNLN</sequence>
<dbReference type="Proteomes" id="UP000290985">
    <property type="component" value="Chromosome"/>
</dbReference>
<organism evidence="1 2">
    <name type="scientific">Mycoplasmopsis citelli</name>
    <dbReference type="NCBI Taxonomy" id="171281"/>
    <lineage>
        <taxon>Bacteria</taxon>
        <taxon>Bacillati</taxon>
        <taxon>Mycoplasmatota</taxon>
        <taxon>Mycoplasmoidales</taxon>
        <taxon>Metamycoplasmataceae</taxon>
        <taxon>Mycoplasmopsis</taxon>
    </lineage>
</organism>
<dbReference type="OrthoDB" id="9816541at2"/>
<evidence type="ECO:0000313" key="1">
    <source>
        <dbReference type="EMBL" id="VEU74287.1"/>
    </source>
</evidence>
<dbReference type="EMBL" id="LR215036">
    <property type="protein sequence ID" value="VEU74287.1"/>
    <property type="molecule type" value="Genomic_DNA"/>
</dbReference>